<name>A0AAW2REF5_SESRA</name>
<protein>
    <recommendedName>
        <fullName evidence="1">Reverse transcriptase Ty1/copia-type domain-containing protein</fullName>
    </recommendedName>
</protein>
<accession>A0AAW2REF5</accession>
<dbReference type="EMBL" id="JACGWJ010000013">
    <property type="protein sequence ID" value="KAL0378560.1"/>
    <property type="molecule type" value="Genomic_DNA"/>
</dbReference>
<gene>
    <name evidence="2" type="ORF">Sradi_3161500</name>
</gene>
<organism evidence="2">
    <name type="scientific">Sesamum radiatum</name>
    <name type="common">Black benniseed</name>
    <dbReference type="NCBI Taxonomy" id="300843"/>
    <lineage>
        <taxon>Eukaryota</taxon>
        <taxon>Viridiplantae</taxon>
        <taxon>Streptophyta</taxon>
        <taxon>Embryophyta</taxon>
        <taxon>Tracheophyta</taxon>
        <taxon>Spermatophyta</taxon>
        <taxon>Magnoliopsida</taxon>
        <taxon>eudicotyledons</taxon>
        <taxon>Gunneridae</taxon>
        <taxon>Pentapetalae</taxon>
        <taxon>asterids</taxon>
        <taxon>lamiids</taxon>
        <taxon>Lamiales</taxon>
        <taxon>Pedaliaceae</taxon>
        <taxon>Sesamum</taxon>
    </lineage>
</organism>
<feature type="domain" description="Reverse transcriptase Ty1/copia-type" evidence="1">
    <location>
        <begin position="4"/>
        <end position="51"/>
    </location>
</feature>
<dbReference type="AlphaFoldDB" id="A0AAW2REF5"/>
<reference evidence="2" key="2">
    <citation type="journal article" date="2024" name="Plant">
        <title>Genomic evolution and insights into agronomic trait innovations of Sesamum species.</title>
        <authorList>
            <person name="Miao H."/>
            <person name="Wang L."/>
            <person name="Qu L."/>
            <person name="Liu H."/>
            <person name="Sun Y."/>
            <person name="Le M."/>
            <person name="Wang Q."/>
            <person name="Wei S."/>
            <person name="Zheng Y."/>
            <person name="Lin W."/>
            <person name="Duan Y."/>
            <person name="Cao H."/>
            <person name="Xiong S."/>
            <person name="Wang X."/>
            <person name="Wei L."/>
            <person name="Li C."/>
            <person name="Ma Q."/>
            <person name="Ju M."/>
            <person name="Zhao R."/>
            <person name="Li G."/>
            <person name="Mu C."/>
            <person name="Tian Q."/>
            <person name="Mei H."/>
            <person name="Zhang T."/>
            <person name="Gao T."/>
            <person name="Zhang H."/>
        </authorList>
    </citation>
    <scope>NUCLEOTIDE SEQUENCE</scope>
    <source>
        <strain evidence="2">G02</strain>
    </source>
</reference>
<dbReference type="InterPro" id="IPR013103">
    <property type="entry name" value="RVT_2"/>
</dbReference>
<comment type="caution">
    <text evidence="2">The sequence shown here is derived from an EMBL/GenBank/DDBJ whole genome shotgun (WGS) entry which is preliminary data.</text>
</comment>
<sequence>MVPVRTFLAVAAIRNWELHQMDVHNAFLHGDLDEEVHMKLPPGFSSSLEKCPKEAHWDAAVRVVLYLKGHTGQGFLHHDSDLQLNAYCF</sequence>
<evidence type="ECO:0000259" key="1">
    <source>
        <dbReference type="Pfam" id="PF07727"/>
    </source>
</evidence>
<proteinExistence type="predicted"/>
<reference evidence="2" key="1">
    <citation type="submission" date="2020-06" db="EMBL/GenBank/DDBJ databases">
        <authorList>
            <person name="Li T."/>
            <person name="Hu X."/>
            <person name="Zhang T."/>
            <person name="Song X."/>
            <person name="Zhang H."/>
            <person name="Dai N."/>
            <person name="Sheng W."/>
            <person name="Hou X."/>
            <person name="Wei L."/>
        </authorList>
    </citation>
    <scope>NUCLEOTIDE SEQUENCE</scope>
    <source>
        <strain evidence="2">G02</strain>
        <tissue evidence="2">Leaf</tissue>
    </source>
</reference>
<evidence type="ECO:0000313" key="2">
    <source>
        <dbReference type="EMBL" id="KAL0378560.1"/>
    </source>
</evidence>
<dbReference type="Pfam" id="PF07727">
    <property type="entry name" value="RVT_2"/>
    <property type="match status" value="1"/>
</dbReference>